<evidence type="ECO:0000256" key="5">
    <source>
        <dbReference type="ARBA" id="ARBA00023136"/>
    </source>
</evidence>
<evidence type="ECO:0000256" key="3">
    <source>
        <dbReference type="ARBA" id="ARBA00022692"/>
    </source>
</evidence>
<reference evidence="9" key="1">
    <citation type="journal article" date="2011" name="Environ. Microbiol.">
        <title>Genomic insights into the metabolic potential of the polycyclic aromatic hydrocarbon degrading sulfate-reducing Deltaproteobacterium N47.</title>
        <authorList>
            <person name="Bergmann F."/>
            <person name="Selesi D."/>
            <person name="Weinmaier T."/>
            <person name="Tischler P."/>
            <person name="Rattei T."/>
            <person name="Meckenstock R.U."/>
        </authorList>
    </citation>
    <scope>NUCLEOTIDE SEQUENCE</scope>
</reference>
<keyword evidence="6" id="KW-0813">Transport</keyword>
<dbReference type="Pfam" id="PF01618">
    <property type="entry name" value="MotA_ExbB"/>
    <property type="match status" value="1"/>
</dbReference>
<comment type="similarity">
    <text evidence="6">Belongs to the exbB/tolQ family.</text>
</comment>
<dbReference type="GO" id="GO:0015031">
    <property type="term" value="P:protein transport"/>
    <property type="evidence" value="ECO:0007669"/>
    <property type="project" value="UniProtKB-KW"/>
</dbReference>
<evidence type="ECO:0000256" key="4">
    <source>
        <dbReference type="ARBA" id="ARBA00022989"/>
    </source>
</evidence>
<dbReference type="GO" id="GO:0005886">
    <property type="term" value="C:plasma membrane"/>
    <property type="evidence" value="ECO:0007669"/>
    <property type="project" value="UniProtKB-SubCell"/>
</dbReference>
<keyword evidence="6" id="KW-0653">Protein transport</keyword>
<protein>
    <recommendedName>
        <fullName evidence="8">MotA/TolQ/ExbB proton channel domain-containing protein</fullName>
    </recommendedName>
</protein>
<dbReference type="PANTHER" id="PTHR30433">
    <property type="entry name" value="CHEMOTAXIS PROTEIN MOTA"/>
    <property type="match status" value="1"/>
</dbReference>
<name>E1YJC7_9BACT</name>
<evidence type="ECO:0000256" key="2">
    <source>
        <dbReference type="ARBA" id="ARBA00022475"/>
    </source>
</evidence>
<keyword evidence="4 7" id="KW-1133">Transmembrane helix</keyword>
<dbReference type="InterPro" id="IPR002898">
    <property type="entry name" value="MotA_ExbB_proton_chnl"/>
</dbReference>
<keyword evidence="2" id="KW-1003">Cell membrane</keyword>
<dbReference type="GO" id="GO:0071978">
    <property type="term" value="P:bacterial-type flagellum-dependent swarming motility"/>
    <property type="evidence" value="ECO:0007669"/>
    <property type="project" value="InterPro"/>
</dbReference>
<feature type="transmembrane region" description="Helical" evidence="7">
    <location>
        <begin position="25"/>
        <end position="52"/>
    </location>
</feature>
<dbReference type="InterPro" id="IPR047055">
    <property type="entry name" value="MotA-like"/>
</dbReference>
<dbReference type="GO" id="GO:0006935">
    <property type="term" value="P:chemotaxis"/>
    <property type="evidence" value="ECO:0007669"/>
    <property type="project" value="InterPro"/>
</dbReference>
<comment type="subcellular location">
    <subcellularLocation>
        <location evidence="1">Cell membrane</location>
        <topology evidence="1">Multi-pass membrane protein</topology>
    </subcellularLocation>
    <subcellularLocation>
        <location evidence="6">Membrane</location>
        <topology evidence="6">Multi-pass membrane protein</topology>
    </subcellularLocation>
</comment>
<evidence type="ECO:0000259" key="8">
    <source>
        <dbReference type="Pfam" id="PF01618"/>
    </source>
</evidence>
<feature type="domain" description="MotA/TolQ/ExbB proton channel" evidence="8">
    <location>
        <begin position="2"/>
        <end position="95"/>
    </location>
</feature>
<dbReference type="AlphaFoldDB" id="E1YJC7"/>
<keyword evidence="3 7" id="KW-0812">Transmembrane</keyword>
<proteinExistence type="inferred from homology"/>
<organism evidence="9">
    <name type="scientific">uncultured Desulfobacterium sp</name>
    <dbReference type="NCBI Taxonomy" id="201089"/>
    <lineage>
        <taxon>Bacteria</taxon>
        <taxon>Pseudomonadati</taxon>
        <taxon>Thermodesulfobacteriota</taxon>
        <taxon>Desulfobacteria</taxon>
        <taxon>Desulfobacterales</taxon>
        <taxon>Desulfobacteriaceae</taxon>
        <taxon>Desulfobacterium</taxon>
        <taxon>environmental samples</taxon>
    </lineage>
</organism>
<evidence type="ECO:0000313" key="9">
    <source>
        <dbReference type="EMBL" id="CBX31381.1"/>
    </source>
</evidence>
<evidence type="ECO:0000256" key="6">
    <source>
        <dbReference type="RuleBase" id="RU004057"/>
    </source>
</evidence>
<gene>
    <name evidence="9" type="ORF">N47_E48930</name>
</gene>
<feature type="transmembrane region" description="Helical" evidence="7">
    <location>
        <begin position="58"/>
        <end position="80"/>
    </location>
</feature>
<sequence length="164" mass="18467">MKQIRDFLTTEINFFRIRREETERVLRTIAEICPSFGLIGSVVGLMSMLAGIGDTSVILATIPVALTSTLYGVLFASFIFGPFAAHIQERTDREIFLQRIILEGVIAIGSDLHPRALENKLKSFLTPSDRAEKIVSLERIRKKFKVSDSGFFHPVEEAAQQLKR</sequence>
<evidence type="ECO:0000256" key="7">
    <source>
        <dbReference type="SAM" id="Phobius"/>
    </source>
</evidence>
<accession>E1YJC7</accession>
<keyword evidence="5 7" id="KW-0472">Membrane</keyword>
<evidence type="ECO:0000256" key="1">
    <source>
        <dbReference type="ARBA" id="ARBA00004651"/>
    </source>
</evidence>
<dbReference type="EMBL" id="FR695877">
    <property type="protein sequence ID" value="CBX31381.1"/>
    <property type="molecule type" value="Genomic_DNA"/>
</dbReference>